<sequence>MNTPAKKYDRFSKIYDLFESPMEMRAFSKYRKKALSLAKGKVLESGIGTGKNLPYYPEGVEVIGIDFSRGMLEKAEKRKKELGLENVKLLYMDAQNMELDDNTFDTVVSTFVFCTVPDPIKGLKEAYRVLKPGGTAIFLEHMKSNSRLLNIPLYLMEPFIKTLLGTSMLRETQKNIEKAGFKIEKVENLFFNIVRLIIATKPTDE</sequence>
<name>A0A7C0TZQ1_THELI</name>
<proteinExistence type="predicted"/>
<evidence type="ECO:0000313" key="2">
    <source>
        <dbReference type="EMBL" id="HDD31848.1"/>
    </source>
</evidence>
<dbReference type="Pfam" id="PF08241">
    <property type="entry name" value="Methyltransf_11"/>
    <property type="match status" value="1"/>
</dbReference>
<reference evidence="2" key="1">
    <citation type="journal article" date="2020" name="mSystems">
        <title>Genome- and Community-Level Interaction Insights into Carbon Utilization and Element Cycling Functions of Hydrothermarchaeota in Hydrothermal Sediment.</title>
        <authorList>
            <person name="Zhou Z."/>
            <person name="Liu Y."/>
            <person name="Xu W."/>
            <person name="Pan J."/>
            <person name="Luo Z.H."/>
            <person name="Li M."/>
        </authorList>
    </citation>
    <scope>NUCLEOTIDE SEQUENCE [LARGE SCALE GENOMIC DNA]</scope>
    <source>
        <strain evidence="2">HyVt-151</strain>
    </source>
</reference>
<keyword evidence="2" id="KW-0489">Methyltransferase</keyword>
<dbReference type="CDD" id="cd02440">
    <property type="entry name" value="AdoMet_MTases"/>
    <property type="match status" value="1"/>
</dbReference>
<dbReference type="InterPro" id="IPR029063">
    <property type="entry name" value="SAM-dependent_MTases_sf"/>
</dbReference>
<dbReference type="EMBL" id="DQYG01000189">
    <property type="protein sequence ID" value="HDD31848.1"/>
    <property type="molecule type" value="Genomic_DNA"/>
</dbReference>
<organism evidence="2">
    <name type="scientific">Thermococcus litoralis</name>
    <dbReference type="NCBI Taxonomy" id="2265"/>
    <lineage>
        <taxon>Archaea</taxon>
        <taxon>Methanobacteriati</taxon>
        <taxon>Methanobacteriota</taxon>
        <taxon>Thermococci</taxon>
        <taxon>Thermococcales</taxon>
        <taxon>Thermococcaceae</taxon>
        <taxon>Thermococcus</taxon>
    </lineage>
</organism>
<dbReference type="PANTHER" id="PTHR45036">
    <property type="entry name" value="METHYLTRANSFERASE LIKE 7B"/>
    <property type="match status" value="1"/>
</dbReference>
<dbReference type="GO" id="GO:0008757">
    <property type="term" value="F:S-adenosylmethionine-dependent methyltransferase activity"/>
    <property type="evidence" value="ECO:0007669"/>
    <property type="project" value="InterPro"/>
</dbReference>
<dbReference type="InterPro" id="IPR013216">
    <property type="entry name" value="Methyltransf_11"/>
</dbReference>
<dbReference type="SUPFAM" id="SSF53335">
    <property type="entry name" value="S-adenosyl-L-methionine-dependent methyltransferases"/>
    <property type="match status" value="1"/>
</dbReference>
<dbReference type="InterPro" id="IPR052356">
    <property type="entry name" value="Thiol_S-MT"/>
</dbReference>
<gene>
    <name evidence="2" type="ORF">ENF72_04445</name>
</gene>
<dbReference type="PANTHER" id="PTHR45036:SF1">
    <property type="entry name" value="METHYLTRANSFERASE LIKE 7A"/>
    <property type="match status" value="1"/>
</dbReference>
<protein>
    <submittedName>
        <fullName evidence="2">Methyltransferase domain-containing protein</fullName>
    </submittedName>
</protein>
<accession>A0A7C0TZQ1</accession>
<keyword evidence="2" id="KW-0808">Transferase</keyword>
<feature type="domain" description="Methyltransferase type 11" evidence="1">
    <location>
        <begin position="43"/>
        <end position="138"/>
    </location>
</feature>
<dbReference type="AlphaFoldDB" id="A0A7C0TZQ1"/>
<dbReference type="Proteomes" id="UP000886210">
    <property type="component" value="Unassembled WGS sequence"/>
</dbReference>
<dbReference type="GO" id="GO:0032259">
    <property type="term" value="P:methylation"/>
    <property type="evidence" value="ECO:0007669"/>
    <property type="project" value="UniProtKB-KW"/>
</dbReference>
<evidence type="ECO:0000259" key="1">
    <source>
        <dbReference type="Pfam" id="PF08241"/>
    </source>
</evidence>
<comment type="caution">
    <text evidence="2">The sequence shown here is derived from an EMBL/GenBank/DDBJ whole genome shotgun (WGS) entry which is preliminary data.</text>
</comment>
<dbReference type="Gene3D" id="3.40.50.150">
    <property type="entry name" value="Vaccinia Virus protein VP39"/>
    <property type="match status" value="1"/>
</dbReference>